<dbReference type="SUPFAM" id="SSF48592">
    <property type="entry name" value="GroEL equatorial domain-like"/>
    <property type="match status" value="1"/>
</dbReference>
<dbReference type="Gene3D" id="3.50.7.10">
    <property type="entry name" value="GroEL"/>
    <property type="match status" value="1"/>
</dbReference>
<keyword evidence="2" id="KW-1185">Reference proteome</keyword>
<evidence type="ECO:0000313" key="1">
    <source>
        <dbReference type="EMBL" id="OWZ02797.1"/>
    </source>
</evidence>
<dbReference type="InterPro" id="IPR027413">
    <property type="entry name" value="GROEL-like_equatorial_sf"/>
</dbReference>
<comment type="caution">
    <text evidence="1">The sequence shown here is derived from an EMBL/GenBank/DDBJ whole genome shotgun (WGS) entry which is preliminary data.</text>
</comment>
<dbReference type="InterPro" id="IPR027409">
    <property type="entry name" value="GroEL-like_apical_dom_sf"/>
</dbReference>
<protein>
    <submittedName>
        <fullName evidence="1">Uncharacterized protein</fullName>
    </submittedName>
</protein>
<proteinExistence type="predicted"/>
<dbReference type="SUPFAM" id="SSF52029">
    <property type="entry name" value="GroEL apical domain-like"/>
    <property type="match status" value="1"/>
</dbReference>
<dbReference type="Gene3D" id="3.30.260.10">
    <property type="entry name" value="TCP-1-like chaperonin intermediate domain"/>
    <property type="match status" value="1"/>
</dbReference>
<evidence type="ECO:0000313" key="2">
    <source>
        <dbReference type="Proteomes" id="UP000198211"/>
    </source>
</evidence>
<dbReference type="InterPro" id="IPR042619">
    <property type="entry name" value="BBS10"/>
</dbReference>
<organism evidence="1 2">
    <name type="scientific">Phytophthora megakarya</name>
    <dbReference type="NCBI Taxonomy" id="4795"/>
    <lineage>
        <taxon>Eukaryota</taxon>
        <taxon>Sar</taxon>
        <taxon>Stramenopiles</taxon>
        <taxon>Oomycota</taxon>
        <taxon>Peronosporomycetes</taxon>
        <taxon>Peronosporales</taxon>
        <taxon>Peronosporaceae</taxon>
        <taxon>Phytophthora</taxon>
    </lineage>
</organism>
<gene>
    <name evidence="1" type="ORF">PHMEG_00025573</name>
</gene>
<dbReference type="Proteomes" id="UP000198211">
    <property type="component" value="Unassembled WGS sequence"/>
</dbReference>
<dbReference type="STRING" id="4795.A0A225VDD5"/>
<dbReference type="InterPro" id="IPR002423">
    <property type="entry name" value="Cpn60/GroEL/TCP-1"/>
</dbReference>
<dbReference type="Gene3D" id="1.10.560.10">
    <property type="entry name" value="GroEL-like equatorial domain"/>
    <property type="match status" value="1"/>
</dbReference>
<reference evidence="2" key="1">
    <citation type="submission" date="2017-03" db="EMBL/GenBank/DDBJ databases">
        <title>Phytopthora megakarya and P. palmivora, two closely related causual agents of cacao black pod achieved similar genome size and gene model numbers by different mechanisms.</title>
        <authorList>
            <person name="Ali S."/>
            <person name="Shao J."/>
            <person name="Larry D.J."/>
            <person name="Kronmiller B."/>
            <person name="Shen D."/>
            <person name="Strem M.D."/>
            <person name="Melnick R.L."/>
            <person name="Guiltinan M.J."/>
            <person name="Tyler B.M."/>
            <person name="Meinhardt L.W."/>
            <person name="Bailey B.A."/>
        </authorList>
    </citation>
    <scope>NUCLEOTIDE SEQUENCE [LARGE SCALE GENOMIC DNA]</scope>
    <source>
        <strain evidence="2">zdho120</strain>
    </source>
</reference>
<dbReference type="PANTHER" id="PTHR14667:SF2">
    <property type="entry name" value="BARDET-BIEDL SYNDROME 10 PROTEIN"/>
    <property type="match status" value="1"/>
</dbReference>
<accession>A0A225VDD5</accession>
<name>A0A225VDD5_9STRA</name>
<dbReference type="Pfam" id="PF00118">
    <property type="entry name" value="Cpn60_TCP1"/>
    <property type="match status" value="1"/>
</dbReference>
<dbReference type="GO" id="GO:0005524">
    <property type="term" value="F:ATP binding"/>
    <property type="evidence" value="ECO:0007669"/>
    <property type="project" value="InterPro"/>
</dbReference>
<dbReference type="EMBL" id="NBNE01005928">
    <property type="protein sequence ID" value="OWZ02797.1"/>
    <property type="molecule type" value="Genomic_DNA"/>
</dbReference>
<dbReference type="AlphaFoldDB" id="A0A225VDD5"/>
<dbReference type="GO" id="GO:0051131">
    <property type="term" value="P:chaperone-mediated protein complex assembly"/>
    <property type="evidence" value="ECO:0007669"/>
    <property type="project" value="InterPro"/>
</dbReference>
<dbReference type="InterPro" id="IPR027410">
    <property type="entry name" value="TCP-1-like_intermed_sf"/>
</dbReference>
<dbReference type="OrthoDB" id="77816at2759"/>
<sequence>MSFANELERTTRDLAALCRRSFGPCGEETLLFCPPEAPIVTGEGHAVLEAWKRGLSADEPLVKFLLSAANGVHQQLGDGSSEFILLVDAAVRHVALNREQDADRARLARAFGELKWELQREMQSLQSCLRLATPFEVDIQTMQPSKQFRETSVHIMKSALHGVLGEKVVEFLVDLVLKWVFSPYQHVDVAKKVDNLLYRRVQQYLKCAPDTIIFMAAPSVYASYVVPHNEFILNKSVVASQPLGVLDRCQESVQFVCFTCSLSLSDGSNHVELTTTTDDELFTAQDAIHLFISKYVRHLRENLQVQLVVSTEALDESVIATCTRQGIACVQLAEPGDVEALCSSAGIFPIASIFDEILTIGNIGVCANGVSRVRFQQQECLRLRGISNRGTCSQCDDQRTHQAVVSQVLIHSPTKGVYKQYYAAIVKSLRVLRCWWEPVSSEVDAFEHDKQPVLASSCRGGGATEVAVAQWLLDGCGKLSNDPRARDLIMFCLARETLAHALFDVVSILQNNLNQTGMSRTDDGSGNQRHVRFDAFSKLKLKGRQQEEYYGYVLDNSRILETLAGPIQIPELVMGDPATYGLVHPWRRIDTLIFLTLQTLEQLFRIDQVFPTTIHDIKTK</sequence>
<dbReference type="PANTHER" id="PTHR14667">
    <property type="entry name" value="BARDET-BIEDL SYNDROME 10 PROTEIN"/>
    <property type="match status" value="1"/>
</dbReference>